<feature type="domain" description="DUF637" evidence="2">
    <location>
        <begin position="775"/>
        <end position="921"/>
    </location>
</feature>
<proteinExistence type="predicted"/>
<reference evidence="3" key="1">
    <citation type="submission" date="2019-06" db="EMBL/GenBank/DDBJ databases">
        <authorList>
            <person name="Zheng W."/>
        </authorList>
    </citation>
    <scope>NUCLEOTIDE SEQUENCE</scope>
    <source>
        <strain evidence="3">QDHG01</strain>
    </source>
</reference>
<sequence length="1221" mass="135585">MTLISDNQILIVSGQAICLSDINAMASQQIYLDRFPADCLFFNPGIQRPESYQQYYLRNTSDGGQWGCTEEWDSFLYLKRNNKHLSIISSEPSILQAMNKVFLKSKNIKIEGSNLLAGKSLVNNDEIFNEQNSGMTIIPKSVMVRRYLNDGPPTYFLPHLPIVTFTSYNSLIVSGEKIQLKSSSNVVISGDINAPMIEIKCQNFKDAGSASSQIIPSYSQTIYVDLKQFGDKMLDKNFVWNKPSPIKMISAESEIDQTLVTQIKPSGQLVKADIFKSSVDADALDVVIQRAFADYTGCLNYGGYTGKELRDQMLYFAKKINPDKQFSSISEFAANIQAPAIAFMANNLAGALSSQLERHDPILVIPKDCSQYWARNQGMTTNRLAIQAKEDVELSYIKIRVLVDEKDKVIDPSEVVAHIEAGGRITRESVVQRFDINHDGWRGFEDRIIQRHEITVQKGSLQMVAFNGIKQTAVKTQVMEGDLKVVTLGGNFESQPAQLQMEKQKTIRKRGFIFGGSTTTIRIATRNYVPDDISVPKGEVQIVAVTGSQHFQASIVKAANITLQANQNIVIDNVMTEKKESIDVQKSGCFGRKTKIHHSVQNVESKGAVFNADKDIKIEANQVISFTNVSMKAQQIIVKANKIELLQGSNTYFKAFSYQSNDLIWQSVSQTVEEELKFSPNEFEGKLKMLAYKFRLQRVQEQIIPFLETLEKQNPDSEFEIETLEERKEIQHMSQSGPGIGLCLLIALPVGFYAAKFAAALAPSLKGMALTSFKACLAVTSKTFAISLVQNKGDPFKALSDVGSLNTLKSLVFEISSSFLTSQFAKAFDVKCLNSNPQTFKDHLFANMLNQSVKMILNTTINGQNPGQAFQESLKGIFAGTIGSFFASEIGQYYNSGMMSYEMHKLSHASLGAITGAMFSSDPLSDALAGALGSLSAVIYMEAMRDSAVEKIFSMNGEEKKQRLDKETQRQILENMQEEYHMKSEVIATLTSMIFGKNPQVAVNCAHQAVKHNCLVLILQLAVWGLNACGYYEMIEKVVKAGIEQGMDEALKVFGIEIVKFGVMYKVSKFVGPFAEKLLEKCGIRIGVIFESADKVWDKLVEKSSFMQAINKCLQWFQSNCGTLGTKIKQIRQGVAAQAGLHKEGNISAFVQGRIVSAIGVCAVDPLADQIQDRAQQLSQMKQERKSVPSGLKCPLTKEDLNPVQGKQKFSEIPDLTRGKR</sequence>
<organism evidence="3 4">
    <name type="scientific">Halteria grandinella</name>
    <dbReference type="NCBI Taxonomy" id="5974"/>
    <lineage>
        <taxon>Eukaryota</taxon>
        <taxon>Sar</taxon>
        <taxon>Alveolata</taxon>
        <taxon>Ciliophora</taxon>
        <taxon>Intramacronucleata</taxon>
        <taxon>Spirotrichea</taxon>
        <taxon>Stichotrichia</taxon>
        <taxon>Sporadotrichida</taxon>
        <taxon>Halteriidae</taxon>
        <taxon>Halteria</taxon>
    </lineage>
</organism>
<gene>
    <name evidence="3" type="ORF">FGO68_gene9286</name>
</gene>
<dbReference type="EMBL" id="RRYP01000443">
    <property type="protein sequence ID" value="TNV87421.1"/>
    <property type="molecule type" value="Genomic_DNA"/>
</dbReference>
<feature type="compositionally biased region" description="Basic and acidic residues" evidence="1">
    <location>
        <begin position="1209"/>
        <end position="1221"/>
    </location>
</feature>
<dbReference type="AlphaFoldDB" id="A0A8J8P4S8"/>
<evidence type="ECO:0000313" key="4">
    <source>
        <dbReference type="Proteomes" id="UP000785679"/>
    </source>
</evidence>
<dbReference type="InterPro" id="IPR006915">
    <property type="entry name" value="DUF637_hemagglutn_put"/>
</dbReference>
<dbReference type="Pfam" id="PF04830">
    <property type="entry name" value="DUF637"/>
    <property type="match status" value="1"/>
</dbReference>
<name>A0A8J8P4S8_HALGN</name>
<accession>A0A8J8P4S8</accession>
<evidence type="ECO:0000256" key="1">
    <source>
        <dbReference type="SAM" id="MobiDB-lite"/>
    </source>
</evidence>
<comment type="caution">
    <text evidence="3">The sequence shown here is derived from an EMBL/GenBank/DDBJ whole genome shotgun (WGS) entry which is preliminary data.</text>
</comment>
<protein>
    <recommendedName>
        <fullName evidence="2">DUF637 domain-containing protein</fullName>
    </recommendedName>
</protein>
<dbReference type="Proteomes" id="UP000785679">
    <property type="component" value="Unassembled WGS sequence"/>
</dbReference>
<keyword evidence="4" id="KW-1185">Reference proteome</keyword>
<feature type="region of interest" description="Disordered" evidence="1">
    <location>
        <begin position="1180"/>
        <end position="1221"/>
    </location>
</feature>
<evidence type="ECO:0000313" key="3">
    <source>
        <dbReference type="EMBL" id="TNV87421.1"/>
    </source>
</evidence>
<evidence type="ECO:0000259" key="2">
    <source>
        <dbReference type="Pfam" id="PF04830"/>
    </source>
</evidence>